<dbReference type="InterPro" id="IPR036412">
    <property type="entry name" value="HAD-like_sf"/>
</dbReference>
<comment type="caution">
    <text evidence="4">The sequence shown here is derived from an EMBL/GenBank/DDBJ whole genome shotgun (WGS) entry which is preliminary data.</text>
</comment>
<dbReference type="Gene3D" id="3.40.50.1000">
    <property type="entry name" value="HAD superfamily/HAD-like"/>
    <property type="match status" value="1"/>
</dbReference>
<organism evidence="4 5">
    <name type="scientific">Shewanella mangrovi</name>
    <dbReference type="NCBI Taxonomy" id="1515746"/>
    <lineage>
        <taxon>Bacteria</taxon>
        <taxon>Pseudomonadati</taxon>
        <taxon>Pseudomonadota</taxon>
        <taxon>Gammaproteobacteria</taxon>
        <taxon>Alteromonadales</taxon>
        <taxon>Shewanellaceae</taxon>
        <taxon>Shewanella</taxon>
    </lineage>
</organism>
<protein>
    <submittedName>
        <fullName evidence="4">HAD family hydrolase</fullName>
    </submittedName>
</protein>
<proteinExistence type="predicted"/>
<dbReference type="NCBIfam" id="TIGR01549">
    <property type="entry name" value="HAD-SF-IA-v1"/>
    <property type="match status" value="1"/>
</dbReference>
<dbReference type="OrthoDB" id="367448at2"/>
<dbReference type="SFLD" id="SFLDG01129">
    <property type="entry name" value="C1.5:_HAD__Beta-PGM__Phosphata"/>
    <property type="match status" value="1"/>
</dbReference>
<dbReference type="PANTHER" id="PTHR46470:SF4">
    <property type="entry name" value="5-AMINO-6-(5-PHOSPHO-D-RIBITYLAMINO)URACIL PHOSPHATASE YIGB"/>
    <property type="match status" value="1"/>
</dbReference>
<dbReference type="SFLD" id="SFLDS00003">
    <property type="entry name" value="Haloacid_Dehalogenase"/>
    <property type="match status" value="1"/>
</dbReference>
<dbReference type="Pfam" id="PF00702">
    <property type="entry name" value="Hydrolase"/>
    <property type="match status" value="1"/>
</dbReference>
<keyword evidence="5" id="KW-1185">Reference proteome</keyword>
<dbReference type="STRING" id="1515746.HR45_07725"/>
<dbReference type="GO" id="GO:0016787">
    <property type="term" value="F:hydrolase activity"/>
    <property type="evidence" value="ECO:0007669"/>
    <property type="project" value="UniProtKB-KW"/>
</dbReference>
<dbReference type="InterPro" id="IPR006439">
    <property type="entry name" value="HAD-SF_hydro_IA"/>
</dbReference>
<keyword evidence="2 4" id="KW-0378">Hydrolase</keyword>
<dbReference type="RefSeq" id="WP_037441526.1">
    <property type="nucleotide sequence ID" value="NZ_JPEO01000004.1"/>
</dbReference>
<name>A0A094JCT5_9GAMM</name>
<dbReference type="Proteomes" id="UP000029264">
    <property type="component" value="Unassembled WGS sequence"/>
</dbReference>
<dbReference type="GO" id="GO:0009231">
    <property type="term" value="P:riboflavin biosynthetic process"/>
    <property type="evidence" value="ECO:0007669"/>
    <property type="project" value="TreeGrafter"/>
</dbReference>
<evidence type="ECO:0000256" key="3">
    <source>
        <dbReference type="ARBA" id="ARBA00022842"/>
    </source>
</evidence>
<accession>A0A094JCT5</accession>
<gene>
    <name evidence="4" type="ORF">HR45_07725</name>
</gene>
<dbReference type="InterPro" id="IPR023214">
    <property type="entry name" value="HAD_sf"/>
</dbReference>
<evidence type="ECO:0000313" key="5">
    <source>
        <dbReference type="Proteomes" id="UP000029264"/>
    </source>
</evidence>
<dbReference type="PANTHER" id="PTHR46470">
    <property type="entry name" value="N-ACYLNEURAMINATE-9-PHOSPHATASE"/>
    <property type="match status" value="1"/>
</dbReference>
<evidence type="ECO:0000256" key="2">
    <source>
        <dbReference type="ARBA" id="ARBA00022801"/>
    </source>
</evidence>
<evidence type="ECO:0000256" key="1">
    <source>
        <dbReference type="ARBA" id="ARBA00001946"/>
    </source>
</evidence>
<comment type="cofactor">
    <cofactor evidence="1">
        <name>Mg(2+)</name>
        <dbReference type="ChEBI" id="CHEBI:18420"/>
    </cofactor>
</comment>
<dbReference type="eggNOG" id="COG1011">
    <property type="taxonomic scope" value="Bacteria"/>
</dbReference>
<evidence type="ECO:0000313" key="4">
    <source>
        <dbReference type="EMBL" id="KFZ37740.1"/>
    </source>
</evidence>
<reference evidence="4 5" key="1">
    <citation type="submission" date="2014-06" db="EMBL/GenBank/DDBJ databases">
        <title>Shewanella sp. YQH10.</title>
        <authorList>
            <person name="Liu Y."/>
            <person name="Zeng R."/>
        </authorList>
    </citation>
    <scope>NUCLEOTIDE SEQUENCE [LARGE SCALE GENOMIC DNA]</scope>
    <source>
        <strain evidence="4 5">YQH10</strain>
    </source>
</reference>
<dbReference type="Gene3D" id="1.20.120.1600">
    <property type="match status" value="1"/>
</dbReference>
<dbReference type="AlphaFoldDB" id="A0A094JCT5"/>
<dbReference type="SUPFAM" id="SSF56784">
    <property type="entry name" value="HAD-like"/>
    <property type="match status" value="1"/>
</dbReference>
<dbReference type="CDD" id="cd01427">
    <property type="entry name" value="HAD_like"/>
    <property type="match status" value="1"/>
</dbReference>
<keyword evidence="3" id="KW-0460">Magnesium</keyword>
<sequence>MQCFQRLQPFQAISFDLDDTLYNNQPIIQAAEQAMQQWLHQHFPASEQWCFADWRQCKLQLFAREPALMHDTSAARVAMLQAGLQQLGYSAQQAESGAAEGLAYFSYCRSDFSVPSKVVSLLKQLQRHYRLIGVTNGNVDHQRIGLGDVLEFVLHPGQGIRMKPHTDMFTQAEQKLALPLAQLLHVGDHPVTDVEGARRAGAQAIWLAPAYGQQTVKPLGTLLPHWRIEHLSQLATLLLR</sequence>
<dbReference type="InterPro" id="IPR051400">
    <property type="entry name" value="HAD-like_hydrolase"/>
</dbReference>
<dbReference type="EMBL" id="JPEO01000004">
    <property type="protein sequence ID" value="KFZ37740.1"/>
    <property type="molecule type" value="Genomic_DNA"/>
</dbReference>